<dbReference type="OrthoDB" id="6086001at2759"/>
<evidence type="ECO:0000256" key="3">
    <source>
        <dbReference type="PROSITE-ProRule" id="PRU00191"/>
    </source>
</evidence>
<dbReference type="SMART" id="SM00233">
    <property type="entry name" value="PH"/>
    <property type="match status" value="1"/>
</dbReference>
<evidence type="ECO:0000259" key="6">
    <source>
        <dbReference type="PROSITE" id="PS50003"/>
    </source>
</evidence>
<dbReference type="InterPro" id="IPR011993">
    <property type="entry name" value="PH-like_dom_sf"/>
</dbReference>
<keyword evidence="8" id="KW-1185">Reference proteome</keyword>
<feature type="domain" description="PH" evidence="6">
    <location>
        <begin position="16"/>
        <end position="114"/>
    </location>
</feature>
<dbReference type="InterPro" id="IPR001849">
    <property type="entry name" value="PH_domain"/>
</dbReference>
<evidence type="ECO:0008006" key="9">
    <source>
        <dbReference type="Google" id="ProtNLM"/>
    </source>
</evidence>
<dbReference type="InterPro" id="IPR039111">
    <property type="entry name" value="STAP1/STAP2"/>
</dbReference>
<feature type="compositionally biased region" description="Basic and acidic residues" evidence="4">
    <location>
        <begin position="411"/>
        <end position="423"/>
    </location>
</feature>
<feature type="region of interest" description="Disordered" evidence="4">
    <location>
        <begin position="139"/>
        <end position="163"/>
    </location>
</feature>
<gene>
    <name evidence="7" type="ORF">COCON_G00059700</name>
</gene>
<evidence type="ECO:0000313" key="7">
    <source>
        <dbReference type="EMBL" id="KAJ8278904.1"/>
    </source>
</evidence>
<organism evidence="7 8">
    <name type="scientific">Conger conger</name>
    <name type="common">Conger eel</name>
    <name type="synonym">Muraena conger</name>
    <dbReference type="NCBI Taxonomy" id="82655"/>
    <lineage>
        <taxon>Eukaryota</taxon>
        <taxon>Metazoa</taxon>
        <taxon>Chordata</taxon>
        <taxon>Craniata</taxon>
        <taxon>Vertebrata</taxon>
        <taxon>Euteleostomi</taxon>
        <taxon>Actinopterygii</taxon>
        <taxon>Neopterygii</taxon>
        <taxon>Teleostei</taxon>
        <taxon>Anguilliformes</taxon>
        <taxon>Congridae</taxon>
        <taxon>Conger</taxon>
    </lineage>
</organism>
<reference evidence="7" key="1">
    <citation type="journal article" date="2023" name="Science">
        <title>Genome structures resolve the early diversification of teleost fishes.</title>
        <authorList>
            <person name="Parey E."/>
            <person name="Louis A."/>
            <person name="Montfort J."/>
            <person name="Bouchez O."/>
            <person name="Roques C."/>
            <person name="Iampietro C."/>
            <person name="Lluch J."/>
            <person name="Castinel A."/>
            <person name="Donnadieu C."/>
            <person name="Desvignes T."/>
            <person name="Floi Bucao C."/>
            <person name="Jouanno E."/>
            <person name="Wen M."/>
            <person name="Mejri S."/>
            <person name="Dirks R."/>
            <person name="Jansen H."/>
            <person name="Henkel C."/>
            <person name="Chen W.J."/>
            <person name="Zahm M."/>
            <person name="Cabau C."/>
            <person name="Klopp C."/>
            <person name="Thompson A.W."/>
            <person name="Robinson-Rechavi M."/>
            <person name="Braasch I."/>
            <person name="Lecointre G."/>
            <person name="Bobe J."/>
            <person name="Postlethwait J.H."/>
            <person name="Berthelot C."/>
            <person name="Roest Crollius H."/>
            <person name="Guiguen Y."/>
        </authorList>
    </citation>
    <scope>NUCLEOTIDE SEQUENCE</scope>
    <source>
        <strain evidence="7">Concon-B</strain>
    </source>
</reference>
<dbReference type="InterPro" id="IPR036860">
    <property type="entry name" value="SH2_dom_sf"/>
</dbReference>
<dbReference type="AlphaFoldDB" id="A0A9Q1DR92"/>
<dbReference type="InterPro" id="IPR000980">
    <property type="entry name" value="SH2"/>
</dbReference>
<proteinExistence type="predicted"/>
<feature type="domain" description="SH2" evidence="5">
    <location>
        <begin position="181"/>
        <end position="278"/>
    </location>
</feature>
<dbReference type="SMART" id="SM00252">
    <property type="entry name" value="SH2"/>
    <property type="match status" value="1"/>
</dbReference>
<accession>A0A9Q1DR92</accession>
<dbReference type="PANTHER" id="PTHR16186">
    <property type="entry name" value="SIGNAL-TRANSDUCING ADAPTOR PROTEIN-RELATED"/>
    <property type="match status" value="1"/>
</dbReference>
<evidence type="ECO:0000256" key="1">
    <source>
        <dbReference type="ARBA" id="ARBA00022553"/>
    </source>
</evidence>
<evidence type="ECO:0000313" key="8">
    <source>
        <dbReference type="Proteomes" id="UP001152803"/>
    </source>
</evidence>
<dbReference type="EMBL" id="JAFJMO010000004">
    <property type="protein sequence ID" value="KAJ8278904.1"/>
    <property type="molecule type" value="Genomic_DNA"/>
</dbReference>
<evidence type="ECO:0000259" key="5">
    <source>
        <dbReference type="PROSITE" id="PS50001"/>
    </source>
</evidence>
<dbReference type="Pfam" id="PF00017">
    <property type="entry name" value="SH2"/>
    <property type="match status" value="1"/>
</dbReference>
<name>A0A9Q1DR92_CONCO</name>
<keyword evidence="2 3" id="KW-0727">SH2 domain</keyword>
<dbReference type="SUPFAM" id="SSF55550">
    <property type="entry name" value="SH2 domain"/>
    <property type="match status" value="1"/>
</dbReference>
<feature type="compositionally biased region" description="Polar residues" evidence="4">
    <location>
        <begin position="432"/>
        <end position="445"/>
    </location>
</feature>
<dbReference type="GO" id="GO:0035591">
    <property type="term" value="F:signaling adaptor activity"/>
    <property type="evidence" value="ECO:0007669"/>
    <property type="project" value="InterPro"/>
</dbReference>
<feature type="compositionally biased region" description="Pro residues" evidence="4">
    <location>
        <begin position="154"/>
        <end position="163"/>
    </location>
</feature>
<evidence type="ECO:0000256" key="4">
    <source>
        <dbReference type="SAM" id="MobiDB-lite"/>
    </source>
</evidence>
<dbReference type="PANTHER" id="PTHR16186:SF11">
    <property type="entry name" value="SIGNAL-TRANSDUCING ADAPTOR PROTEIN 2"/>
    <property type="match status" value="1"/>
</dbReference>
<protein>
    <recommendedName>
        <fullName evidence="9">Signal-transducing adaptor protein 2</fullName>
    </recommendedName>
</protein>
<evidence type="ECO:0000256" key="2">
    <source>
        <dbReference type="ARBA" id="ARBA00022999"/>
    </source>
</evidence>
<dbReference type="Proteomes" id="UP001152803">
    <property type="component" value="Unassembled WGS sequence"/>
</dbReference>
<dbReference type="Gene3D" id="2.30.29.30">
    <property type="entry name" value="Pleckstrin-homology domain (PH domain)/Phosphotyrosine-binding domain (PTB)"/>
    <property type="match status" value="1"/>
</dbReference>
<feature type="region of interest" description="Disordered" evidence="4">
    <location>
        <begin position="387"/>
        <end position="485"/>
    </location>
</feature>
<dbReference type="PROSITE" id="PS50003">
    <property type="entry name" value="PH_DOMAIN"/>
    <property type="match status" value="1"/>
</dbReference>
<dbReference type="SUPFAM" id="SSF50729">
    <property type="entry name" value="PH domain-like"/>
    <property type="match status" value="1"/>
</dbReference>
<comment type="caution">
    <text evidence="7">The sequence shown here is derived from an EMBL/GenBank/DDBJ whole genome shotgun (WGS) entry which is preliminary data.</text>
</comment>
<dbReference type="Gene3D" id="3.30.505.10">
    <property type="entry name" value="SH2 domain"/>
    <property type="match status" value="1"/>
</dbReference>
<dbReference type="PROSITE" id="PS50001">
    <property type="entry name" value="SH2"/>
    <property type="match status" value="1"/>
</dbReference>
<keyword evidence="1" id="KW-0597">Phosphoprotein</keyword>
<sequence length="501" mass="55215">MAGQPKRMRAKAQLPPCYYEGYLEKRSPNEKNSRKLWTCLCGNTLFFFNTTMDSNYTEKLDLGGFISLMDDVTRSLKLDAAQFTLRMTDSEVKFSAPSLEARELWKGYIYAVVTLTVPSSLNLLPGQVHMLREVIDAERERAESKPPALSSAPPALPSAPPALPSGPGPALYVPLQADMPACYHKVSRTEAEILLERNQEQGNFLLRPGRAAGSLAITTYQDLNGPVFRHYRVARNPDGGFSIDVLNPIPCATLHDVVTYMVEMTAGTMRPLILEDQYDEKITFIHSNNENGERSLQSASIVSNAIVPIPTPKPGHLTEREESLDMEFSFDDIFYMNIPSSVEDKTTAARSLTPPPNLARKALLPKTLLFPSSSPITVVSAKKTKLPKAPSFSSSSPPEGQENSTPGVAGDKPKPPPKADKPRSALLPKSISFPSLVSEEQNSRSSADRQDIRPPVPAPRVRPTDDPRKVRRATMSSVPDDHLAAALSEELKEKLKLREKK</sequence>